<evidence type="ECO:0000256" key="2">
    <source>
        <dbReference type="ARBA" id="ARBA00004555"/>
    </source>
</evidence>
<organism evidence="17">
    <name type="scientific">Castor canadensis</name>
    <name type="common">American beaver</name>
    <dbReference type="NCBI Taxonomy" id="51338"/>
    <lineage>
        <taxon>Eukaryota</taxon>
        <taxon>Metazoa</taxon>
        <taxon>Chordata</taxon>
        <taxon>Craniata</taxon>
        <taxon>Vertebrata</taxon>
        <taxon>Euteleostomi</taxon>
        <taxon>Mammalia</taxon>
        <taxon>Eutheria</taxon>
        <taxon>Euarchontoglires</taxon>
        <taxon>Glires</taxon>
        <taxon>Rodentia</taxon>
        <taxon>Castorimorpha</taxon>
        <taxon>Castoridae</taxon>
        <taxon>Castor</taxon>
    </lineage>
</organism>
<reference evidence="17" key="2">
    <citation type="submission" date="2025-04" db="UniProtKB">
        <authorList>
            <consortium name="RefSeq"/>
        </authorList>
    </citation>
    <scope>IDENTIFICATION</scope>
    <source>
        <tissue evidence="17">Leukocyte</tissue>
    </source>
</reference>
<evidence type="ECO:0000256" key="8">
    <source>
        <dbReference type="ARBA" id="ARBA00023034"/>
    </source>
</evidence>
<evidence type="ECO:0000256" key="9">
    <source>
        <dbReference type="ARBA" id="ARBA00023157"/>
    </source>
</evidence>
<dbReference type="CTD" id="255220"/>
<dbReference type="GO" id="GO:0007283">
    <property type="term" value="P:spermatogenesis"/>
    <property type="evidence" value="ECO:0007669"/>
    <property type="project" value="UniProtKB-KW"/>
</dbReference>
<keyword evidence="4" id="KW-0217">Developmental protein</keyword>
<evidence type="ECO:0000256" key="12">
    <source>
        <dbReference type="ARBA" id="ARBA00068133"/>
    </source>
</evidence>
<dbReference type="InterPro" id="IPR036249">
    <property type="entry name" value="Thioredoxin-like_sf"/>
</dbReference>
<dbReference type="KEGG" id="ccan:109692938"/>
<dbReference type="Pfam" id="PF00085">
    <property type="entry name" value="Thioredoxin"/>
    <property type="match status" value="1"/>
</dbReference>
<dbReference type="GO" id="GO:0030154">
    <property type="term" value="P:cell differentiation"/>
    <property type="evidence" value="ECO:0007669"/>
    <property type="project" value="UniProtKB-KW"/>
</dbReference>
<evidence type="ECO:0000256" key="11">
    <source>
        <dbReference type="ARBA" id="ARBA00054596"/>
    </source>
</evidence>
<evidence type="ECO:0000256" key="4">
    <source>
        <dbReference type="ARBA" id="ARBA00022473"/>
    </source>
</evidence>
<accession>A0A8B7VCV9</accession>
<evidence type="ECO:0000256" key="1">
    <source>
        <dbReference type="ARBA" id="ARBA00004496"/>
    </source>
</evidence>
<dbReference type="InterPro" id="IPR013766">
    <property type="entry name" value="Thioredoxin_domain"/>
</dbReference>
<comment type="similarity">
    <text evidence="3">Belongs to the thioredoxin family.</text>
</comment>
<keyword evidence="9" id="KW-1015">Disulfide bond</keyword>
<feature type="domain" description="Thioredoxin" evidence="14">
    <location>
        <begin position="1"/>
        <end position="127"/>
    </location>
</feature>
<keyword evidence="7" id="KW-0744">Spermatogenesis</keyword>
<gene>
    <name evidence="15 17" type="primary">Txndc8</name>
</gene>
<dbReference type="PROSITE" id="PS00194">
    <property type="entry name" value="THIOREDOXIN_1"/>
    <property type="match status" value="1"/>
</dbReference>
<protein>
    <recommendedName>
        <fullName evidence="12">Thioredoxin domain-containing protein 8</fullName>
    </recommendedName>
    <alternativeName>
        <fullName evidence="13">Spermatid-specific thioredoxin-3</fullName>
    </alternativeName>
</protein>
<dbReference type="PROSITE" id="PS51352">
    <property type="entry name" value="THIOREDOXIN_2"/>
    <property type="match status" value="1"/>
</dbReference>
<evidence type="ECO:0000256" key="3">
    <source>
        <dbReference type="ARBA" id="ARBA00008987"/>
    </source>
</evidence>
<sequence length="127" mass="14589">MVKIIEDMNELEAFLKGAGHKLVVVEFSAIWCGACKMIQPVFHKLSLQYKNVLFATVDVDNSPELVEYCHIKAIPTFQMFKNTQKVTLFSRLKRTICCYRSGFVVKEVFEFCGTDAKKLEAKIQELM</sequence>
<keyword evidence="5" id="KW-0963">Cytoplasm</keyword>
<evidence type="ECO:0000259" key="14">
    <source>
        <dbReference type="PROSITE" id="PS51352"/>
    </source>
</evidence>
<comment type="function">
    <text evidence="11">May be required for post-translational modifications of proteins required for acrosomal biogenesis. May act by reducing disulfide bonds within the sperm.</text>
</comment>
<evidence type="ECO:0000313" key="17">
    <source>
        <dbReference type="RefSeq" id="XP_020029498.1"/>
    </source>
</evidence>
<dbReference type="PRINTS" id="PR00421">
    <property type="entry name" value="THIOREDOXIN"/>
</dbReference>
<dbReference type="GeneID" id="109692938"/>
<keyword evidence="10" id="KW-0676">Redox-active center</keyword>
<keyword evidence="6" id="KW-0221">Differentiation</keyword>
<dbReference type="SUPFAM" id="SSF52833">
    <property type="entry name" value="Thioredoxin-like"/>
    <property type="match status" value="1"/>
</dbReference>
<proteinExistence type="inferred from homology"/>
<keyword evidence="16" id="KW-1185">Reference proteome</keyword>
<dbReference type="Proteomes" id="UP001732720">
    <property type="component" value="Chromosome 13"/>
</dbReference>
<dbReference type="RefSeq" id="XP_020029498.1">
    <property type="nucleotide sequence ID" value="XM_020173909.1"/>
</dbReference>
<evidence type="ECO:0000313" key="16">
    <source>
        <dbReference type="Proteomes" id="UP001732720"/>
    </source>
</evidence>
<evidence type="ECO:0000313" key="15">
    <source>
        <dbReference type="Ensembl" id="ENSCCNP00000004548.1"/>
    </source>
</evidence>
<dbReference type="FunFam" id="3.40.30.10:FF:000262">
    <property type="entry name" value="Thioredoxin domain containing 8"/>
    <property type="match status" value="1"/>
</dbReference>
<evidence type="ECO:0000256" key="13">
    <source>
        <dbReference type="ARBA" id="ARBA00080019"/>
    </source>
</evidence>
<dbReference type="PANTHER" id="PTHR46115">
    <property type="entry name" value="THIOREDOXIN-LIKE PROTEIN 1"/>
    <property type="match status" value="1"/>
</dbReference>
<dbReference type="OrthoDB" id="2121326at2759"/>
<reference evidence="15" key="1">
    <citation type="submission" date="2023-09" db="UniProtKB">
        <authorList>
            <consortium name="Ensembl"/>
        </authorList>
    </citation>
    <scope>IDENTIFICATION</scope>
</reference>
<dbReference type="InterPro" id="IPR017937">
    <property type="entry name" value="Thioredoxin_CS"/>
</dbReference>
<evidence type="ECO:0000256" key="6">
    <source>
        <dbReference type="ARBA" id="ARBA00022782"/>
    </source>
</evidence>
<evidence type="ECO:0000256" key="5">
    <source>
        <dbReference type="ARBA" id="ARBA00022490"/>
    </source>
</evidence>
<name>A0A8B7VCV9_CASCN</name>
<dbReference type="Ensembl" id="ENSCCNT00000005980.1">
    <property type="protein sequence ID" value="ENSCCNP00000004548.1"/>
    <property type="gene ID" value="ENSCCNG00000004815.1"/>
</dbReference>
<evidence type="ECO:0000256" key="10">
    <source>
        <dbReference type="ARBA" id="ARBA00023284"/>
    </source>
</evidence>
<dbReference type="CDD" id="cd02947">
    <property type="entry name" value="TRX_family"/>
    <property type="match status" value="1"/>
</dbReference>
<dbReference type="AlphaFoldDB" id="A0A8B7VCV9"/>
<keyword evidence="8" id="KW-0333">Golgi apparatus</keyword>
<dbReference type="GO" id="GO:0005794">
    <property type="term" value="C:Golgi apparatus"/>
    <property type="evidence" value="ECO:0007669"/>
    <property type="project" value="UniProtKB-SubCell"/>
</dbReference>
<evidence type="ECO:0000256" key="7">
    <source>
        <dbReference type="ARBA" id="ARBA00022871"/>
    </source>
</evidence>
<dbReference type="Gene3D" id="3.40.30.10">
    <property type="entry name" value="Glutaredoxin"/>
    <property type="match status" value="1"/>
</dbReference>
<comment type="subcellular location">
    <subcellularLocation>
        <location evidence="1">Cytoplasm</location>
    </subcellularLocation>
    <subcellularLocation>
        <location evidence="2">Golgi apparatus</location>
    </subcellularLocation>
</comment>